<dbReference type="EMBL" id="BMOF01000048">
    <property type="protein sequence ID" value="GGK05689.1"/>
    <property type="molecule type" value="Genomic_DNA"/>
</dbReference>
<dbReference type="AlphaFoldDB" id="A0A8J3BFN6"/>
<keyword evidence="3 10" id="KW-0662">Pyridine nucleotide biosynthesis</keyword>
<comment type="caution">
    <text evidence="12">The sequence shown here is derived from an EMBL/GenBank/DDBJ whole genome shotgun (WGS) entry which is preliminary data.</text>
</comment>
<keyword evidence="4 10" id="KW-0808">Transferase</keyword>
<dbReference type="NCBIfam" id="TIGR00482">
    <property type="entry name" value="nicotinate (nicotinamide) nucleotide adenylyltransferase"/>
    <property type="match status" value="1"/>
</dbReference>
<dbReference type="PANTHER" id="PTHR39321">
    <property type="entry name" value="NICOTINATE-NUCLEOTIDE ADENYLYLTRANSFERASE-RELATED"/>
    <property type="match status" value="1"/>
</dbReference>
<evidence type="ECO:0000256" key="7">
    <source>
        <dbReference type="ARBA" id="ARBA00022840"/>
    </source>
</evidence>
<dbReference type="InterPro" id="IPR014729">
    <property type="entry name" value="Rossmann-like_a/b/a_fold"/>
</dbReference>
<keyword evidence="6 10" id="KW-0547">Nucleotide-binding</keyword>
<evidence type="ECO:0000256" key="9">
    <source>
        <dbReference type="ARBA" id="ARBA00048721"/>
    </source>
</evidence>
<comment type="catalytic activity">
    <reaction evidence="9 10">
        <text>nicotinate beta-D-ribonucleotide + ATP + H(+) = deamido-NAD(+) + diphosphate</text>
        <dbReference type="Rhea" id="RHEA:22860"/>
        <dbReference type="ChEBI" id="CHEBI:15378"/>
        <dbReference type="ChEBI" id="CHEBI:30616"/>
        <dbReference type="ChEBI" id="CHEBI:33019"/>
        <dbReference type="ChEBI" id="CHEBI:57502"/>
        <dbReference type="ChEBI" id="CHEBI:58437"/>
        <dbReference type="EC" id="2.7.7.18"/>
    </reaction>
</comment>
<dbReference type="GO" id="GO:0004515">
    <property type="term" value="F:nicotinate-nucleotide adenylyltransferase activity"/>
    <property type="evidence" value="ECO:0007669"/>
    <property type="project" value="UniProtKB-UniRule"/>
</dbReference>
<comment type="function">
    <text evidence="1 10">Catalyzes the reversible adenylation of nicotinate mononucleotide (NaMN) to nicotinic acid adenine dinucleotide (NaAD).</text>
</comment>
<feature type="domain" description="Cytidyltransferase-like" evidence="11">
    <location>
        <begin position="5"/>
        <end position="162"/>
    </location>
</feature>
<evidence type="ECO:0000256" key="4">
    <source>
        <dbReference type="ARBA" id="ARBA00022679"/>
    </source>
</evidence>
<proteinExistence type="inferred from homology"/>
<dbReference type="Gene3D" id="3.40.50.620">
    <property type="entry name" value="HUPs"/>
    <property type="match status" value="1"/>
</dbReference>
<dbReference type="InterPro" id="IPR004821">
    <property type="entry name" value="Cyt_trans-like"/>
</dbReference>
<comment type="pathway">
    <text evidence="2 10">Cofactor biosynthesis; NAD(+) biosynthesis; deamido-NAD(+) from nicotinate D-ribonucleotide: step 1/1.</text>
</comment>
<evidence type="ECO:0000256" key="2">
    <source>
        <dbReference type="ARBA" id="ARBA00005019"/>
    </source>
</evidence>
<dbReference type="Proteomes" id="UP000637720">
    <property type="component" value="Unassembled WGS sequence"/>
</dbReference>
<evidence type="ECO:0000313" key="12">
    <source>
        <dbReference type="EMBL" id="GGK05689.1"/>
    </source>
</evidence>
<dbReference type="HAMAP" id="MF_00244">
    <property type="entry name" value="NaMN_adenylyltr"/>
    <property type="match status" value="1"/>
</dbReference>
<organism evidence="12 13">
    <name type="scientific">Calditerricola satsumensis</name>
    <dbReference type="NCBI Taxonomy" id="373054"/>
    <lineage>
        <taxon>Bacteria</taxon>
        <taxon>Bacillati</taxon>
        <taxon>Bacillota</taxon>
        <taxon>Bacilli</taxon>
        <taxon>Bacillales</taxon>
        <taxon>Bacillaceae</taxon>
        <taxon>Calditerricola</taxon>
    </lineage>
</organism>
<evidence type="ECO:0000256" key="10">
    <source>
        <dbReference type="HAMAP-Rule" id="MF_00244"/>
    </source>
</evidence>
<name>A0A8J3BFN6_9BACI</name>
<dbReference type="NCBIfam" id="NF000841">
    <property type="entry name" value="PRK00071.1-4"/>
    <property type="match status" value="1"/>
</dbReference>
<keyword evidence="8 10" id="KW-0520">NAD</keyword>
<accession>A0A8J3BFN6</accession>
<keyword evidence="5 10" id="KW-0548">Nucleotidyltransferase</keyword>
<dbReference type="GO" id="GO:0005524">
    <property type="term" value="F:ATP binding"/>
    <property type="evidence" value="ECO:0007669"/>
    <property type="project" value="UniProtKB-KW"/>
</dbReference>
<evidence type="ECO:0000259" key="11">
    <source>
        <dbReference type="Pfam" id="PF01467"/>
    </source>
</evidence>
<dbReference type="CDD" id="cd02165">
    <property type="entry name" value="NMNAT"/>
    <property type="match status" value="1"/>
</dbReference>
<evidence type="ECO:0000256" key="8">
    <source>
        <dbReference type="ARBA" id="ARBA00023027"/>
    </source>
</evidence>
<reference evidence="12" key="1">
    <citation type="journal article" date="2014" name="Int. J. Syst. Evol. Microbiol.">
        <title>Complete genome sequence of Corynebacterium casei LMG S-19264T (=DSM 44701T), isolated from a smear-ripened cheese.</title>
        <authorList>
            <consortium name="US DOE Joint Genome Institute (JGI-PGF)"/>
            <person name="Walter F."/>
            <person name="Albersmeier A."/>
            <person name="Kalinowski J."/>
            <person name="Ruckert C."/>
        </authorList>
    </citation>
    <scope>NUCLEOTIDE SEQUENCE</scope>
    <source>
        <strain evidence="12">JCM 14719</strain>
    </source>
</reference>
<evidence type="ECO:0000256" key="5">
    <source>
        <dbReference type="ARBA" id="ARBA00022695"/>
    </source>
</evidence>
<dbReference type="PANTHER" id="PTHR39321:SF3">
    <property type="entry name" value="PHOSPHOPANTETHEINE ADENYLYLTRANSFERASE"/>
    <property type="match status" value="1"/>
</dbReference>
<evidence type="ECO:0000256" key="6">
    <source>
        <dbReference type="ARBA" id="ARBA00022741"/>
    </source>
</evidence>
<dbReference type="GO" id="GO:0009435">
    <property type="term" value="P:NAD+ biosynthetic process"/>
    <property type="evidence" value="ECO:0007669"/>
    <property type="project" value="UniProtKB-UniRule"/>
</dbReference>
<protein>
    <recommendedName>
        <fullName evidence="10">Probable nicotinate-nucleotide adenylyltransferase</fullName>
        <ecNumber evidence="10">2.7.7.18</ecNumber>
    </recommendedName>
    <alternativeName>
        <fullName evidence="10">Deamido-NAD(+) diphosphorylase</fullName>
    </alternativeName>
    <alternativeName>
        <fullName evidence="10">Deamido-NAD(+) pyrophosphorylase</fullName>
    </alternativeName>
    <alternativeName>
        <fullName evidence="10">Nicotinate mononucleotide adenylyltransferase</fullName>
        <shortName evidence="10">NaMN adenylyltransferase</shortName>
    </alternativeName>
</protein>
<dbReference type="NCBIfam" id="NF000840">
    <property type="entry name" value="PRK00071.1-3"/>
    <property type="match status" value="1"/>
</dbReference>
<evidence type="ECO:0000256" key="3">
    <source>
        <dbReference type="ARBA" id="ARBA00022642"/>
    </source>
</evidence>
<evidence type="ECO:0000313" key="13">
    <source>
        <dbReference type="Proteomes" id="UP000637720"/>
    </source>
</evidence>
<keyword evidence="13" id="KW-1185">Reference proteome</keyword>
<dbReference type="NCBIfam" id="TIGR00125">
    <property type="entry name" value="cyt_tran_rel"/>
    <property type="match status" value="1"/>
</dbReference>
<dbReference type="EC" id="2.7.7.18" evidence="10"/>
<dbReference type="InterPro" id="IPR005248">
    <property type="entry name" value="NadD/NMNAT"/>
</dbReference>
<reference evidence="12" key="2">
    <citation type="submission" date="2020-09" db="EMBL/GenBank/DDBJ databases">
        <authorList>
            <person name="Sun Q."/>
            <person name="Ohkuma M."/>
        </authorList>
    </citation>
    <scope>NUCLEOTIDE SEQUENCE</scope>
    <source>
        <strain evidence="12">JCM 14719</strain>
    </source>
</reference>
<evidence type="ECO:0000256" key="1">
    <source>
        <dbReference type="ARBA" id="ARBA00002324"/>
    </source>
</evidence>
<keyword evidence="7 10" id="KW-0067">ATP-binding</keyword>
<dbReference type="SUPFAM" id="SSF52374">
    <property type="entry name" value="Nucleotidylyl transferase"/>
    <property type="match status" value="1"/>
</dbReference>
<dbReference type="RefSeq" id="WP_188817855.1">
    <property type="nucleotide sequence ID" value="NZ_BMOF01000048.1"/>
</dbReference>
<dbReference type="UniPathway" id="UPA00253">
    <property type="reaction ID" value="UER00332"/>
</dbReference>
<comment type="similarity">
    <text evidence="10">Belongs to the NadD family.</text>
</comment>
<dbReference type="Pfam" id="PF01467">
    <property type="entry name" value="CTP_transf_like"/>
    <property type="match status" value="1"/>
</dbReference>
<sequence>MKVGLFGGTFDPPHVAHLAAAERVRDELALDEVWFVVAGQPPHKMRDAVSPAHHRLRMVELAVADHPAFRVCDIELRRPGPSYTVDTVRALRRQHPDAEFYFIVGADMAADLPNWRAIDELKTLVRFVALGRPGYARPVLPGIPLHWVDMPLLALSATELRRWIRAGRSVRYLVPEAVRQYMEAHEVYGKRKR</sequence>
<gene>
    <name evidence="10 12" type="primary">nadD</name>
    <name evidence="12" type="ORF">GCM10007043_19620</name>
</gene>